<organism evidence="1 2">
    <name type="scientific">Pyronema omphalodes (strain CBS 100304)</name>
    <name type="common">Pyronema confluens</name>
    <dbReference type="NCBI Taxonomy" id="1076935"/>
    <lineage>
        <taxon>Eukaryota</taxon>
        <taxon>Fungi</taxon>
        <taxon>Dikarya</taxon>
        <taxon>Ascomycota</taxon>
        <taxon>Pezizomycotina</taxon>
        <taxon>Pezizomycetes</taxon>
        <taxon>Pezizales</taxon>
        <taxon>Pyronemataceae</taxon>
        <taxon>Pyronema</taxon>
    </lineage>
</organism>
<name>U4L9U3_PYROM</name>
<evidence type="ECO:0000313" key="2">
    <source>
        <dbReference type="Proteomes" id="UP000018144"/>
    </source>
</evidence>
<accession>U4L9U3</accession>
<keyword evidence="2" id="KW-1185">Reference proteome</keyword>
<proteinExistence type="predicted"/>
<protein>
    <submittedName>
        <fullName evidence="1">Uncharacterized protein</fullName>
    </submittedName>
</protein>
<dbReference type="EMBL" id="HF935328">
    <property type="protein sequence ID" value="CCX06954.1"/>
    <property type="molecule type" value="Genomic_DNA"/>
</dbReference>
<sequence>MAAQPTDRLFHFSFPFSSSIFLNLQFSSSSSIKVPQTCSAPLLRRRGPPRNNLSAIPYPLIRSVRYR</sequence>
<evidence type="ECO:0000313" key="1">
    <source>
        <dbReference type="EMBL" id="CCX06954.1"/>
    </source>
</evidence>
<gene>
    <name evidence="1" type="ORF">PCON_06541</name>
</gene>
<dbReference type="AlphaFoldDB" id="U4L9U3"/>
<reference evidence="1 2" key="1">
    <citation type="journal article" date="2013" name="PLoS Genet.">
        <title>The genome and development-dependent transcriptomes of Pyronema confluens: a window into fungal evolution.</title>
        <authorList>
            <person name="Traeger S."/>
            <person name="Altegoer F."/>
            <person name="Freitag M."/>
            <person name="Gabaldon T."/>
            <person name="Kempken F."/>
            <person name="Kumar A."/>
            <person name="Marcet-Houben M."/>
            <person name="Poggeler S."/>
            <person name="Stajich J.E."/>
            <person name="Nowrousian M."/>
        </authorList>
    </citation>
    <scope>NUCLEOTIDE SEQUENCE [LARGE SCALE GENOMIC DNA]</scope>
    <source>
        <strain evidence="2">CBS 100304</strain>
        <tissue evidence="1">Vegetative mycelium</tissue>
    </source>
</reference>
<dbReference type="Proteomes" id="UP000018144">
    <property type="component" value="Unassembled WGS sequence"/>
</dbReference>